<dbReference type="InterPro" id="IPR011990">
    <property type="entry name" value="TPR-like_helical_dom_sf"/>
</dbReference>
<dbReference type="Proteomes" id="UP000672097">
    <property type="component" value="Unassembled WGS sequence"/>
</dbReference>
<feature type="repeat" description="TPR" evidence="3">
    <location>
        <begin position="212"/>
        <end position="245"/>
    </location>
</feature>
<dbReference type="SUPFAM" id="SSF55073">
    <property type="entry name" value="Nucleotide cyclase"/>
    <property type="match status" value="1"/>
</dbReference>
<dbReference type="InterPro" id="IPR043128">
    <property type="entry name" value="Rev_trsase/Diguanyl_cyclase"/>
</dbReference>
<sequence>MAPSAPASVATVDALNDQAARLLGEDPHSALVLAREAEALALRLDYQRGLACAYLRAARCQFVLLDRHDGVIELLQRAVSIYELLGDLSGQAEALNLVANVHACRNDGEQALAVYHRGLALRRQLGDMVGEAGSLNNIGSVLREMGQFADALKYLLMSLELAESAHDTRATAYAMSNIGGVLAELDDRARAVEYHLRALTLVRQTPDRALEGSTLTSLGRLLMRSGQLPEAMRHLERALDITRRVGHLADTGLALLGLGLAHQQEGAYDRAERLLLEALTLIRRSHRRGAEAEVLLALGRNRWLSGAASPAVDLLSQALKLAEVLRADHISGKLHELLSQIHEQQGHAAAALRHFKEFYACQQRIHGQETQRRVRGLLGRAELERAHLQVEHERKRGDELASALGLARESERQKQELLAQLSQQADMLRQLAREDGLTGLANRRWLDAQLDRERERARRYRHGLSVAMVDIDHFKSVNDRFSHRVGDEVLRRVGRLLRDTCRSGDIVGRYGGEEFVVVLVETPLAAATAVCEKLRQRIADLDLSDIHPDLKHITVSIGVAGDAEDPVAHNLLNDADVQLYAAKQGGRNQVRSAGLGAPQAASA</sequence>
<comment type="caution">
    <text evidence="6">The sequence shown here is derived from an EMBL/GenBank/DDBJ whole genome shotgun (WGS) entry which is preliminary data.</text>
</comment>
<accession>A0ABS5E0T9</accession>
<dbReference type="PANTHER" id="PTHR45138">
    <property type="entry name" value="REGULATORY COMPONENTS OF SENSORY TRANSDUCTION SYSTEM"/>
    <property type="match status" value="1"/>
</dbReference>
<dbReference type="SMART" id="SM00267">
    <property type="entry name" value="GGDEF"/>
    <property type="match status" value="1"/>
</dbReference>
<dbReference type="Pfam" id="PF13374">
    <property type="entry name" value="TPR_10"/>
    <property type="match status" value="1"/>
</dbReference>
<dbReference type="Pfam" id="PF00990">
    <property type="entry name" value="GGDEF"/>
    <property type="match status" value="1"/>
</dbReference>
<dbReference type="SMART" id="SM00028">
    <property type="entry name" value="TPR"/>
    <property type="match status" value="6"/>
</dbReference>
<feature type="domain" description="GGDEF" evidence="5">
    <location>
        <begin position="462"/>
        <end position="595"/>
    </location>
</feature>
<evidence type="ECO:0000259" key="5">
    <source>
        <dbReference type="PROSITE" id="PS50887"/>
    </source>
</evidence>
<dbReference type="InterPro" id="IPR000160">
    <property type="entry name" value="GGDEF_dom"/>
</dbReference>
<protein>
    <recommendedName>
        <fullName evidence="1">diguanylate cyclase</fullName>
        <ecNumber evidence="1">2.7.7.65</ecNumber>
    </recommendedName>
</protein>
<dbReference type="Gene3D" id="1.25.40.10">
    <property type="entry name" value="Tetratricopeptide repeat domain"/>
    <property type="match status" value="2"/>
</dbReference>
<gene>
    <name evidence="6" type="ORF">KAK11_15215</name>
</gene>
<dbReference type="CDD" id="cd01949">
    <property type="entry name" value="GGDEF"/>
    <property type="match status" value="1"/>
</dbReference>
<evidence type="ECO:0000256" key="2">
    <source>
        <dbReference type="ARBA" id="ARBA00034247"/>
    </source>
</evidence>
<reference evidence="6 7" key="1">
    <citation type="submission" date="2021-04" db="EMBL/GenBank/DDBJ databases">
        <title>The genome sequence of type strain Ideonella paludis KCTC 32238.</title>
        <authorList>
            <person name="Liu Y."/>
        </authorList>
    </citation>
    <scope>NUCLEOTIDE SEQUENCE [LARGE SCALE GENOMIC DNA]</scope>
    <source>
        <strain evidence="6 7">KCTC 32238</strain>
    </source>
</reference>
<dbReference type="Gene3D" id="3.30.70.270">
    <property type="match status" value="1"/>
</dbReference>
<dbReference type="PROSITE" id="PS50887">
    <property type="entry name" value="GGDEF"/>
    <property type="match status" value="1"/>
</dbReference>
<dbReference type="EMBL" id="JAGQDG010000005">
    <property type="protein sequence ID" value="MBQ0936681.1"/>
    <property type="molecule type" value="Genomic_DNA"/>
</dbReference>
<keyword evidence="7" id="KW-1185">Reference proteome</keyword>
<organism evidence="6 7">
    <name type="scientific">Ideonella paludis</name>
    <dbReference type="NCBI Taxonomy" id="1233411"/>
    <lineage>
        <taxon>Bacteria</taxon>
        <taxon>Pseudomonadati</taxon>
        <taxon>Pseudomonadota</taxon>
        <taxon>Betaproteobacteria</taxon>
        <taxon>Burkholderiales</taxon>
        <taxon>Sphaerotilaceae</taxon>
        <taxon>Ideonella</taxon>
    </lineage>
</organism>
<dbReference type="SUPFAM" id="SSF48452">
    <property type="entry name" value="TPR-like"/>
    <property type="match status" value="2"/>
</dbReference>
<dbReference type="InterPro" id="IPR019734">
    <property type="entry name" value="TPR_rpt"/>
</dbReference>
<evidence type="ECO:0000256" key="1">
    <source>
        <dbReference type="ARBA" id="ARBA00012528"/>
    </source>
</evidence>
<dbReference type="PANTHER" id="PTHR45138:SF9">
    <property type="entry name" value="DIGUANYLATE CYCLASE DGCM-RELATED"/>
    <property type="match status" value="1"/>
</dbReference>
<dbReference type="NCBIfam" id="TIGR00254">
    <property type="entry name" value="GGDEF"/>
    <property type="match status" value="1"/>
</dbReference>
<evidence type="ECO:0000256" key="4">
    <source>
        <dbReference type="SAM" id="Coils"/>
    </source>
</evidence>
<comment type="catalytic activity">
    <reaction evidence="2">
        <text>2 GTP = 3',3'-c-di-GMP + 2 diphosphate</text>
        <dbReference type="Rhea" id="RHEA:24898"/>
        <dbReference type="ChEBI" id="CHEBI:33019"/>
        <dbReference type="ChEBI" id="CHEBI:37565"/>
        <dbReference type="ChEBI" id="CHEBI:58805"/>
        <dbReference type="EC" id="2.7.7.65"/>
    </reaction>
</comment>
<evidence type="ECO:0000313" key="6">
    <source>
        <dbReference type="EMBL" id="MBQ0936681.1"/>
    </source>
</evidence>
<dbReference type="InterPro" id="IPR050469">
    <property type="entry name" value="Diguanylate_Cyclase"/>
</dbReference>
<feature type="coiled-coil region" evidence="4">
    <location>
        <begin position="400"/>
        <end position="434"/>
    </location>
</feature>
<keyword evidence="4" id="KW-0175">Coiled coil</keyword>
<dbReference type="EC" id="2.7.7.65" evidence="1"/>
<dbReference type="InterPro" id="IPR029787">
    <property type="entry name" value="Nucleotide_cyclase"/>
</dbReference>
<dbReference type="Pfam" id="PF13424">
    <property type="entry name" value="TPR_12"/>
    <property type="match status" value="2"/>
</dbReference>
<dbReference type="RefSeq" id="WP_246499030.1">
    <property type="nucleotide sequence ID" value="NZ_JAGQDG010000005.1"/>
</dbReference>
<proteinExistence type="predicted"/>
<name>A0ABS5E0T9_9BURK</name>
<dbReference type="PROSITE" id="PS50005">
    <property type="entry name" value="TPR"/>
    <property type="match status" value="1"/>
</dbReference>
<evidence type="ECO:0000256" key="3">
    <source>
        <dbReference type="PROSITE-ProRule" id="PRU00339"/>
    </source>
</evidence>
<keyword evidence="3" id="KW-0802">TPR repeat</keyword>
<evidence type="ECO:0000313" key="7">
    <source>
        <dbReference type="Proteomes" id="UP000672097"/>
    </source>
</evidence>